<dbReference type="Pfam" id="PF23440">
    <property type="entry name" value="BROMI_C"/>
    <property type="match status" value="1"/>
</dbReference>
<feature type="domain" description="BROMI middle region" evidence="1">
    <location>
        <begin position="127"/>
        <end position="498"/>
    </location>
</feature>
<proteinExistence type="predicted"/>
<name>A0A6L2PP16_COPFO</name>
<evidence type="ECO:0000313" key="4">
    <source>
        <dbReference type="Proteomes" id="UP000502823"/>
    </source>
</evidence>
<dbReference type="EMBL" id="BLKM01011106">
    <property type="protein sequence ID" value="GFG32195.1"/>
    <property type="molecule type" value="Genomic_DNA"/>
</dbReference>
<dbReference type="Pfam" id="PF14961">
    <property type="entry name" value="BROMI"/>
    <property type="match status" value="1"/>
</dbReference>
<dbReference type="InterPro" id="IPR035969">
    <property type="entry name" value="Rab-GAP_TBC_sf"/>
</dbReference>
<dbReference type="InterPro" id="IPR032735">
    <property type="entry name" value="BROMI_M"/>
</dbReference>
<accession>A0A6L2PP16</accession>
<organism evidence="3 4">
    <name type="scientific">Coptotermes formosanus</name>
    <name type="common">Formosan subterranean termite</name>
    <dbReference type="NCBI Taxonomy" id="36987"/>
    <lineage>
        <taxon>Eukaryota</taxon>
        <taxon>Metazoa</taxon>
        <taxon>Ecdysozoa</taxon>
        <taxon>Arthropoda</taxon>
        <taxon>Hexapoda</taxon>
        <taxon>Insecta</taxon>
        <taxon>Pterygota</taxon>
        <taxon>Neoptera</taxon>
        <taxon>Polyneoptera</taxon>
        <taxon>Dictyoptera</taxon>
        <taxon>Blattodea</taxon>
        <taxon>Blattoidea</taxon>
        <taxon>Termitoidae</taxon>
        <taxon>Rhinotermitidae</taxon>
        <taxon>Coptotermes</taxon>
    </lineage>
</organism>
<reference evidence="4" key="1">
    <citation type="submission" date="2020-01" db="EMBL/GenBank/DDBJ databases">
        <title>Draft genome sequence of the Termite Coptotermes fromosanus.</title>
        <authorList>
            <person name="Itakura S."/>
            <person name="Yosikawa Y."/>
            <person name="Umezawa K."/>
        </authorList>
    </citation>
    <scope>NUCLEOTIDE SEQUENCE [LARGE SCALE GENOMIC DNA]</scope>
</reference>
<comment type="caution">
    <text evidence="3">The sequence shown here is derived from an EMBL/GenBank/DDBJ whole genome shotgun (WGS) entry which is preliminary data.</text>
</comment>
<evidence type="ECO:0000259" key="2">
    <source>
        <dbReference type="Pfam" id="PF23440"/>
    </source>
</evidence>
<protein>
    <recommendedName>
        <fullName evidence="5">Protein broad-minded</fullName>
    </recommendedName>
</protein>
<dbReference type="InterPro" id="IPR055392">
    <property type="entry name" value="BROMI_C"/>
</dbReference>
<evidence type="ECO:0000259" key="1">
    <source>
        <dbReference type="Pfam" id="PF14961"/>
    </source>
</evidence>
<dbReference type="Gene3D" id="1.10.472.80">
    <property type="entry name" value="Ypt/Rab-GAP domain of gyp1p, domain 3"/>
    <property type="match status" value="1"/>
</dbReference>
<dbReference type="Proteomes" id="UP000502823">
    <property type="component" value="Unassembled WGS sequence"/>
</dbReference>
<dbReference type="SUPFAM" id="SSF47923">
    <property type="entry name" value="Ypt/Rab-GAP domain of gyp1p"/>
    <property type="match status" value="1"/>
</dbReference>
<sequence>MQHGAGVKREGSLYINLLHVVQKSIKEKLDGIVSTELDNAGEISPQTWKIVAHNIVKTVKDSPPMISLLQNMQTAVYLSVENFTSNIESEPTSDRQKAQSVLHEPVNNDVCDGRSQVLQYGQLGIDMSQHSPLEVRKQALDIFLQSELSEVTQSVYWPQIRHSLRTNLCDKNNDIFFLSLKVHAKLMQSTSHVCIREGFINLVEGLHLHYSNMCHNSLPNFESGLDNSNLIHRHLCQISCLVLEAVKEMPKNWLRCGERRFEDIVGAFVNLLAMHTYDSRFNLRRDILHPFHIVSVLDPKAKWCTQWLHGAFGQHLFFNALSQQSTLISFLVGEILLYFEAYQSNHTGYIFEDSVSGHIVKYATFAHSVSVLSKVVSFEKGRQFFPAAVKTTSEPVSLEVILVRMITYLNLHSNYKGAVLTQPSGSAVVVEFIKKLLQNGCDEISENFIKTIIEPIQTEPTMQPVKCSDIPCHTIEILLQLASSSNGISCLLGSRQKRKISIAKLSRTQNSTNISALGQRKDGMSISLERHFSAQSVRIPSISKIDMSSPAKVIERTTARLLRSEDTSNVDVLLLLVEICGKLFRIHEGLCMLDAMNSELILAVTNLYKELLENELSRCSGCRYPFKSKDYGVTSHAMYKSLTRFLMELASTPFGLFALAQEDSVLKDLLTTLLQSPHVPWEDPYFRHTVSLVTAVSQGVSVLAEESCRILSRPLCSLWNEYEDPVALITGSERKKIEATQHFLNIIYAFVPNLQGIVALLSESESNSESTLVDADPAPRTLSELLAFERNVEPWHYISLLTLRALTTNMDNIQLMYYLFLQQVKLLKLQSENVTHDSQLAEVKESRIKSNSANRFIIIDQSSLLRHQILIATYIVGGPTERTLPSAVTDAGCLGDDRESHLFCSLPPPQLASVLKKTRNTQLKGQSDLQRFLQDTRHGLHDANWLSHARRAYKASCPDDIKACVIIDLLEQVTKLNSNSESYLRAPSQEPENDALFPEECLGVQVAIRYGVELHLLQENSKNEENLTQLLYLSHSLKYRKGETFQGFDWFIATVFVLCGGNLERSRRCMGNVSSLPVAPFLWPALPTAKGHAQSTFSHRSFMFGHILELLVKIELPLAFSALQLAGGSWWLICRQWMAQCFWNILDWSQICHWLVVSILNQPDFLLYFCVSLLRHIQPKLLKAASEGHLWEQLMKHPKMVSRYLILVSHCGARPMYYVPSATCQSRTKLQNAALLYS</sequence>
<evidence type="ECO:0008006" key="5">
    <source>
        <dbReference type="Google" id="ProtNLM"/>
    </source>
</evidence>
<dbReference type="AlphaFoldDB" id="A0A6L2PP16"/>
<gene>
    <name evidence="3" type="ORF">Cfor_06596</name>
</gene>
<evidence type="ECO:0000313" key="3">
    <source>
        <dbReference type="EMBL" id="GFG32195.1"/>
    </source>
</evidence>
<dbReference type="OrthoDB" id="1668230at2759"/>
<feature type="domain" description="BROMI C-terminal Rab TBC-like" evidence="2">
    <location>
        <begin position="827"/>
        <end position="1186"/>
    </location>
</feature>
<dbReference type="InParanoid" id="A0A6L2PP16"/>
<keyword evidence="4" id="KW-1185">Reference proteome</keyword>